<dbReference type="InterPro" id="IPR006481">
    <property type="entry name" value="Phage_lambda_GpS_holin"/>
</dbReference>
<keyword evidence="1" id="KW-0472">Membrane</keyword>
<gene>
    <name evidence="2" type="ORF">B597_016980</name>
</gene>
<proteinExistence type="predicted"/>
<comment type="caution">
    <text evidence="2">The sequence shown here is derived from an EMBL/GenBank/DDBJ whole genome shotgun (WGS) entry which is preliminary data.</text>
</comment>
<dbReference type="eggNOG" id="ENOG50339VT">
    <property type="taxonomic scope" value="Bacteria"/>
</dbReference>
<sequence>MKHMPDRPETWAFLATWIEHNFPALYAGGLAFLIAIWRIIYSGGKLRQLALEAPLCGMLGVGVSYGPSLIGAPPEAGTFLACMVGLFGVEASRAAARRVLHKKVDQL</sequence>
<evidence type="ECO:0000256" key="1">
    <source>
        <dbReference type="SAM" id="Phobius"/>
    </source>
</evidence>
<dbReference type="NCBIfam" id="TIGR01594">
    <property type="entry name" value="holin_lambda"/>
    <property type="match status" value="1"/>
</dbReference>
<name>A0A061JKI2_STUST</name>
<organism evidence="2 3">
    <name type="scientific">Stutzerimonas stutzeri KOS6</name>
    <dbReference type="NCBI Taxonomy" id="1218352"/>
    <lineage>
        <taxon>Bacteria</taxon>
        <taxon>Pseudomonadati</taxon>
        <taxon>Pseudomonadota</taxon>
        <taxon>Gammaproteobacteria</taxon>
        <taxon>Pseudomonadales</taxon>
        <taxon>Pseudomonadaceae</taxon>
        <taxon>Stutzerimonas</taxon>
    </lineage>
</organism>
<dbReference type="AlphaFoldDB" id="A0A061JKI2"/>
<evidence type="ECO:0000313" key="2">
    <source>
        <dbReference type="EMBL" id="EWC40121.1"/>
    </source>
</evidence>
<keyword evidence="1" id="KW-1133">Transmembrane helix</keyword>
<evidence type="ECO:0000313" key="3">
    <source>
        <dbReference type="Proteomes" id="UP000026923"/>
    </source>
</evidence>
<protein>
    <submittedName>
        <fullName evidence="2">Holin</fullName>
    </submittedName>
</protein>
<reference evidence="2 3" key="1">
    <citation type="journal article" date="2013" name="Genome Announc.">
        <title>Draft Genome of the Nitrogen-Fixing Bacterium Pseudomonas stutzeri Strain KOS6 Isolated from Industrial Hydrocarbon Sludge.</title>
        <authorList>
            <person name="Grigoryeva T.V."/>
            <person name="Laikov A.V."/>
            <person name="Naumova R.P."/>
            <person name="Manolov A.I."/>
            <person name="Larin A.K."/>
            <person name="Karpova I.Y."/>
            <person name="Semashko T.A."/>
            <person name="Alexeev D.G."/>
            <person name="Kostryukova E.S."/>
            <person name="Muller R."/>
            <person name="Govorun V.M."/>
        </authorList>
    </citation>
    <scope>NUCLEOTIDE SEQUENCE [LARGE SCALE GENOMIC DNA]</scope>
    <source>
        <strain evidence="2 3">KOS6</strain>
    </source>
</reference>
<dbReference type="HOGENOM" id="CLU_118968_5_0_6"/>
<feature type="transmembrane region" description="Helical" evidence="1">
    <location>
        <begin position="20"/>
        <end position="37"/>
    </location>
</feature>
<dbReference type="EMBL" id="AMCZ02000025">
    <property type="protein sequence ID" value="EWC40121.1"/>
    <property type="molecule type" value="Genomic_DNA"/>
</dbReference>
<dbReference type="Pfam" id="PF05106">
    <property type="entry name" value="Phage_holin_3_1"/>
    <property type="match status" value="1"/>
</dbReference>
<accession>A0A061JKI2</accession>
<feature type="transmembrane region" description="Helical" evidence="1">
    <location>
        <begin position="49"/>
        <end position="70"/>
    </location>
</feature>
<feature type="transmembrane region" description="Helical" evidence="1">
    <location>
        <begin position="76"/>
        <end position="96"/>
    </location>
</feature>
<dbReference type="Proteomes" id="UP000026923">
    <property type="component" value="Unassembled WGS sequence"/>
</dbReference>
<keyword evidence="1" id="KW-0812">Transmembrane</keyword>